<dbReference type="RefSeq" id="YP_656629.1">
    <property type="nucleotide sequence ID" value="NC_008210.1"/>
</dbReference>
<name>Q14VY5_9VIRU</name>
<dbReference type="OrthoDB" id="3472at10239"/>
<dbReference type="Proteomes" id="UP000120576">
    <property type="component" value="Genome"/>
</dbReference>
<sequence>MIWAVSKDLCLVYAPAAFPIGRAGEEVYVLLHTHPKMKRLGFVTWLKAAKKLKEYEKITQNVHFTSEEFLDPSAMEAALCLQDFALQLGKSQASLRDYVTTLYVEHYQTALSLRTYSIPANAIIKRAIADEIDVCFHSTMVREHLGGKSYEECVEFVRRFAGPKCSILRNVQKQKLAGYDSRTISERLHSLLLSRKREQEAAAIKEMDDELPLDEINAMEESPLIHTRHVSDMIDAVWSFPNLARPNNLPSIGFYVFPCFDKEVTNKFGKSIFSALVDYCTGNGSVPERTHLKLPDPTEWYDTAPILLSSDAEPRQYMICDPQHMHERWEAETAEGRQTCWHEVFLPGRSITNIPMDIDIASFEPHWEDDKLYGAVLDSLLCCVVKMLELNFEVKVNEGEVGAFYFFQRQCAPEKQKVSMRILWQLPLQLCAMDISISLVEKMMAEVALHATEHKMEGLTQYCLVDHKGRRYYTDVLSDEWCYPDLNLEDCPLWLQGKRGGDKYPYDPKCHLSLNLKRAAHVLDEMAVHCCLDVQPYGARKSLRMPLCDKPKEGRFEYKRTYNQNMVDGTEFWSNPSQSPVACLSCVPVDSRRSFLSSLSSGMVEQYFQSIRGAQKPAAHRMPALDTAVINKVIGRLAAFYKVPQVYFSASNENTIYPRSADYVICPLHGRKHKTKALRFAVKNVDTLLVLCWKPAVRKFLYLRWSDHFGAYSYYTP</sequence>
<reference evidence="1 2" key="1">
    <citation type="journal article" date="2006" name="J. Gen. Virol.">
        <title>Genome sequences of two frog herpesviruses.</title>
        <authorList>
            <person name="Davison A.J."/>
            <person name="Cunningham C."/>
            <person name="Sauerbier W."/>
            <person name="McKinnell R.G."/>
        </authorList>
    </citation>
    <scope>NUCLEOTIDE SEQUENCE [LARGE SCALE GENOMIC DNA]</scope>
    <source>
        <strain evidence="1">ATCC VR-568</strain>
    </source>
</reference>
<accession>Q14VY5</accession>
<dbReference type="KEGG" id="vg:5179501"/>
<keyword evidence="2" id="KW-1185">Reference proteome</keyword>
<dbReference type="GeneID" id="5179501"/>
<proteinExistence type="predicted"/>
<evidence type="ECO:0000313" key="2">
    <source>
        <dbReference type="Proteomes" id="UP000120576"/>
    </source>
</evidence>
<dbReference type="EMBL" id="DQ665652">
    <property type="protein sequence ID" value="ABG25591.1"/>
    <property type="molecule type" value="Genomic_DNA"/>
</dbReference>
<evidence type="ECO:0000313" key="1">
    <source>
        <dbReference type="EMBL" id="ABG25591.1"/>
    </source>
</evidence>
<organism evidence="1 2">
    <name type="scientific">Ranid herpesvirus 2</name>
    <dbReference type="NCBI Taxonomy" id="389214"/>
    <lineage>
        <taxon>Viruses</taxon>
        <taxon>Duplodnaviria</taxon>
        <taxon>Heunggongvirae</taxon>
        <taxon>Peploviricota</taxon>
        <taxon>Herviviricetes</taxon>
        <taxon>Herpesvirales</taxon>
        <taxon>Alloherpesviridae</taxon>
        <taxon>Batravirus</taxon>
        <taxon>Batravirus ranidallo2</taxon>
    </lineage>
</organism>
<protein>
    <submittedName>
        <fullName evidence="1">ORF121</fullName>
    </submittedName>
</protein>